<dbReference type="InterPro" id="IPR029787">
    <property type="entry name" value="Nucleotide_cyclase"/>
</dbReference>
<comment type="caution">
    <text evidence="10">The sequence shown here is derived from an EMBL/GenBank/DDBJ whole genome shotgun (WGS) entry which is preliminary data.</text>
</comment>
<dbReference type="Proteomes" id="UP000627205">
    <property type="component" value="Unassembled WGS sequence"/>
</dbReference>
<keyword evidence="5 8" id="KW-1133">Transmembrane helix</keyword>
<name>A0A8J3AWS6_9BURK</name>
<dbReference type="EC" id="2.7.7.65" evidence="2"/>
<evidence type="ECO:0000259" key="9">
    <source>
        <dbReference type="PROSITE" id="PS50887"/>
    </source>
</evidence>
<evidence type="ECO:0000256" key="1">
    <source>
        <dbReference type="ARBA" id="ARBA00004651"/>
    </source>
</evidence>
<dbReference type="CDD" id="cd18773">
    <property type="entry name" value="PDC1_HK_sensor"/>
    <property type="match status" value="1"/>
</dbReference>
<dbReference type="AlphaFoldDB" id="A0A8J3AWS6"/>
<feature type="domain" description="GGDEF" evidence="9">
    <location>
        <begin position="357"/>
        <end position="489"/>
    </location>
</feature>
<dbReference type="InterPro" id="IPR043128">
    <property type="entry name" value="Rev_trsase/Diguanyl_cyclase"/>
</dbReference>
<dbReference type="GO" id="GO:0005886">
    <property type="term" value="C:plasma membrane"/>
    <property type="evidence" value="ECO:0007669"/>
    <property type="project" value="UniProtKB-SubCell"/>
</dbReference>
<evidence type="ECO:0000256" key="6">
    <source>
        <dbReference type="ARBA" id="ARBA00023136"/>
    </source>
</evidence>
<evidence type="ECO:0000313" key="11">
    <source>
        <dbReference type="Proteomes" id="UP000627205"/>
    </source>
</evidence>
<sequence>MRLLPEKYRLLIWISLLLVAGFLTTSVISYVVSRDAIRQRVAEQALPLTSDNIYSEIQKDILRPVFISSLMANDTFLRDWMLAGETDVNQIARYLKQVKEKYGTISSFLVSEPTHRYYYGDGLLKTVSEKEERDVWYYRVRDMKADYETNVDIDMANRDAMTIFINHRVVDYDGNFLGATGVGLTLDTMAGLLDSYQTRFHRTIYFVDKSGAIKLTGKSMRDKQDAHGTILNMPGVSTVAKQILGNKSTTPTRLEYKRDHATILMSSRFIPELDWYLLVEQDLADDVLPLQRMLYINIAVSAIVTLLILGMVLFIVRRSHEQMETIAGTDTLTGLLNRQAFEMVFHQAILDSERRGSPLCAVLFDIDYFKMVNDNYGHLAGDRILQEIATIARKSVRENDIVARWGGEEFLVLLKDCPLQQAIAIAEKLRGTIANHDFALRGGDILLTASLGIAEYARNESSADFFTRADRALYQAKEKGRNRIAVSQS</sequence>
<keyword evidence="3" id="KW-1003">Cell membrane</keyword>
<dbReference type="InterPro" id="IPR050469">
    <property type="entry name" value="Diguanylate_Cyclase"/>
</dbReference>
<evidence type="ECO:0000256" key="7">
    <source>
        <dbReference type="ARBA" id="ARBA00034247"/>
    </source>
</evidence>
<dbReference type="SUPFAM" id="SSF55073">
    <property type="entry name" value="Nucleotide cyclase"/>
    <property type="match status" value="1"/>
</dbReference>
<dbReference type="Pfam" id="PF00990">
    <property type="entry name" value="GGDEF"/>
    <property type="match status" value="1"/>
</dbReference>
<organism evidence="10 11">
    <name type="scientific">Oxalicibacterium solurbis</name>
    <dbReference type="NCBI Taxonomy" id="69280"/>
    <lineage>
        <taxon>Bacteria</taxon>
        <taxon>Pseudomonadati</taxon>
        <taxon>Pseudomonadota</taxon>
        <taxon>Betaproteobacteria</taxon>
        <taxon>Burkholderiales</taxon>
        <taxon>Oxalobacteraceae</taxon>
        <taxon>Oxalicibacterium</taxon>
    </lineage>
</organism>
<dbReference type="CDD" id="cd01949">
    <property type="entry name" value="GGDEF"/>
    <property type="match status" value="1"/>
</dbReference>
<dbReference type="PROSITE" id="PS50887">
    <property type="entry name" value="GGDEF"/>
    <property type="match status" value="1"/>
</dbReference>
<keyword evidence="4 8" id="KW-0812">Transmembrane</keyword>
<dbReference type="GO" id="GO:0052621">
    <property type="term" value="F:diguanylate cyclase activity"/>
    <property type="evidence" value="ECO:0007669"/>
    <property type="project" value="UniProtKB-EC"/>
</dbReference>
<dbReference type="InterPro" id="IPR000160">
    <property type="entry name" value="GGDEF_dom"/>
</dbReference>
<dbReference type="NCBIfam" id="TIGR00254">
    <property type="entry name" value="GGDEF"/>
    <property type="match status" value="1"/>
</dbReference>
<dbReference type="InterPro" id="IPR033479">
    <property type="entry name" value="dCache_1"/>
</dbReference>
<gene>
    <name evidence="10" type="ORF">GCM10011430_21580</name>
</gene>
<dbReference type="EMBL" id="BMDP01000003">
    <property type="protein sequence ID" value="GGI54984.1"/>
    <property type="molecule type" value="Genomic_DNA"/>
</dbReference>
<evidence type="ECO:0000256" key="8">
    <source>
        <dbReference type="SAM" id="Phobius"/>
    </source>
</evidence>
<comment type="catalytic activity">
    <reaction evidence="7">
        <text>2 GTP = 3',3'-c-di-GMP + 2 diphosphate</text>
        <dbReference type="Rhea" id="RHEA:24898"/>
        <dbReference type="ChEBI" id="CHEBI:33019"/>
        <dbReference type="ChEBI" id="CHEBI:37565"/>
        <dbReference type="ChEBI" id="CHEBI:58805"/>
        <dbReference type="EC" id="2.7.7.65"/>
    </reaction>
</comment>
<evidence type="ECO:0000256" key="5">
    <source>
        <dbReference type="ARBA" id="ARBA00022989"/>
    </source>
</evidence>
<dbReference type="Gene3D" id="3.30.70.270">
    <property type="match status" value="1"/>
</dbReference>
<evidence type="ECO:0000256" key="2">
    <source>
        <dbReference type="ARBA" id="ARBA00012528"/>
    </source>
</evidence>
<keyword evidence="6 8" id="KW-0472">Membrane</keyword>
<keyword evidence="11" id="KW-1185">Reference proteome</keyword>
<accession>A0A8J3AWS6</accession>
<reference evidence="10" key="2">
    <citation type="submission" date="2020-09" db="EMBL/GenBank/DDBJ databases">
        <authorList>
            <person name="Sun Q."/>
            <person name="Sedlacek I."/>
        </authorList>
    </citation>
    <scope>NUCLEOTIDE SEQUENCE</scope>
    <source>
        <strain evidence="10">CCM 7664</strain>
    </source>
</reference>
<dbReference type="PANTHER" id="PTHR45138:SF9">
    <property type="entry name" value="DIGUANYLATE CYCLASE DGCM-RELATED"/>
    <property type="match status" value="1"/>
</dbReference>
<protein>
    <recommendedName>
        <fullName evidence="2">diguanylate cyclase</fullName>
        <ecNumber evidence="2">2.7.7.65</ecNumber>
    </recommendedName>
</protein>
<evidence type="ECO:0000313" key="10">
    <source>
        <dbReference type="EMBL" id="GGI54984.1"/>
    </source>
</evidence>
<evidence type="ECO:0000256" key="4">
    <source>
        <dbReference type="ARBA" id="ARBA00022692"/>
    </source>
</evidence>
<dbReference type="PANTHER" id="PTHR45138">
    <property type="entry name" value="REGULATORY COMPONENTS OF SENSORY TRANSDUCTION SYSTEM"/>
    <property type="match status" value="1"/>
</dbReference>
<dbReference type="RefSeq" id="WP_188421612.1">
    <property type="nucleotide sequence ID" value="NZ_BMDP01000003.1"/>
</dbReference>
<reference evidence="10" key="1">
    <citation type="journal article" date="2014" name="Int. J. Syst. Evol. Microbiol.">
        <title>Complete genome sequence of Corynebacterium casei LMG S-19264T (=DSM 44701T), isolated from a smear-ripened cheese.</title>
        <authorList>
            <consortium name="US DOE Joint Genome Institute (JGI-PGF)"/>
            <person name="Walter F."/>
            <person name="Albersmeier A."/>
            <person name="Kalinowski J."/>
            <person name="Ruckert C."/>
        </authorList>
    </citation>
    <scope>NUCLEOTIDE SEQUENCE</scope>
    <source>
        <strain evidence="10">CCM 7664</strain>
    </source>
</reference>
<dbReference type="SMART" id="SM00267">
    <property type="entry name" value="GGDEF"/>
    <property type="match status" value="1"/>
</dbReference>
<proteinExistence type="predicted"/>
<comment type="subcellular location">
    <subcellularLocation>
        <location evidence="1">Cell membrane</location>
        <topology evidence="1">Multi-pass membrane protein</topology>
    </subcellularLocation>
</comment>
<evidence type="ECO:0000256" key="3">
    <source>
        <dbReference type="ARBA" id="ARBA00022475"/>
    </source>
</evidence>
<feature type="transmembrane region" description="Helical" evidence="8">
    <location>
        <begin position="294"/>
        <end position="316"/>
    </location>
</feature>
<dbReference type="Pfam" id="PF02743">
    <property type="entry name" value="dCache_1"/>
    <property type="match status" value="1"/>
</dbReference>
<dbReference type="FunFam" id="3.30.70.270:FF:000001">
    <property type="entry name" value="Diguanylate cyclase domain protein"/>
    <property type="match status" value="1"/>
</dbReference>